<evidence type="ECO:0000256" key="2">
    <source>
        <dbReference type="ARBA" id="ARBA00006375"/>
    </source>
</evidence>
<feature type="repeat" description="Solcar" evidence="9">
    <location>
        <begin position="232"/>
        <end position="314"/>
    </location>
</feature>
<feature type="region of interest" description="Disordered" evidence="11">
    <location>
        <begin position="136"/>
        <end position="155"/>
    </location>
</feature>
<gene>
    <name evidence="13" type="ORF">BABINDRAFT_12145</name>
</gene>
<evidence type="ECO:0000256" key="12">
    <source>
        <dbReference type="SAM" id="Phobius"/>
    </source>
</evidence>
<accession>A0A1E3QWT6</accession>
<feature type="repeat" description="Solcar" evidence="9">
    <location>
        <begin position="418"/>
        <end position="501"/>
    </location>
</feature>
<feature type="transmembrane region" description="Helical" evidence="12">
    <location>
        <begin position="418"/>
        <end position="441"/>
    </location>
</feature>
<evidence type="ECO:0000256" key="9">
    <source>
        <dbReference type="PROSITE-ProRule" id="PRU00282"/>
    </source>
</evidence>
<dbReference type="STRING" id="984486.A0A1E3QWT6"/>
<protein>
    <submittedName>
        <fullName evidence="13">Uncharacterized protein</fullName>
    </submittedName>
</protein>
<dbReference type="GeneID" id="30144798"/>
<name>A0A1E3QWT6_9ASCO</name>
<feature type="region of interest" description="Disordered" evidence="11">
    <location>
        <begin position="1"/>
        <end position="57"/>
    </location>
</feature>
<keyword evidence="6 12" id="KW-1133">Transmembrane helix</keyword>
<comment type="subcellular location">
    <subcellularLocation>
        <location evidence="1">Mitochondrion membrane</location>
        <topology evidence="1">Multi-pass membrane protein</topology>
    </subcellularLocation>
</comment>
<keyword evidence="8 9" id="KW-0472">Membrane</keyword>
<dbReference type="AlphaFoldDB" id="A0A1E3QWT6"/>
<reference evidence="14" key="1">
    <citation type="submission" date="2016-05" db="EMBL/GenBank/DDBJ databases">
        <title>Comparative genomics of biotechnologically important yeasts.</title>
        <authorList>
            <consortium name="DOE Joint Genome Institute"/>
            <person name="Riley R."/>
            <person name="Haridas S."/>
            <person name="Wolfe K.H."/>
            <person name="Lopes M.R."/>
            <person name="Hittinger C.T."/>
            <person name="Goker M."/>
            <person name="Salamov A."/>
            <person name="Wisecaver J."/>
            <person name="Long T.M."/>
            <person name="Aerts A.L."/>
            <person name="Barry K."/>
            <person name="Choi C."/>
            <person name="Clum A."/>
            <person name="Coughlan A.Y."/>
            <person name="Deshpande S."/>
            <person name="Douglass A.P."/>
            <person name="Hanson S.J."/>
            <person name="Klenk H.-P."/>
            <person name="Labutti K."/>
            <person name="Lapidus A."/>
            <person name="Lindquist E."/>
            <person name="Lipzen A."/>
            <person name="Meier-Kolthoff J.P."/>
            <person name="Ohm R.A."/>
            <person name="Otillar R.P."/>
            <person name="Pangilinan J."/>
            <person name="Peng Y."/>
            <person name="Rokas A."/>
            <person name="Rosa C.A."/>
            <person name="Scheuner C."/>
            <person name="Sibirny A.A."/>
            <person name="Slot J.C."/>
            <person name="Stielow J.B."/>
            <person name="Sun H."/>
            <person name="Kurtzman C.P."/>
            <person name="Blackwell M."/>
            <person name="Grigoriev I.V."/>
            <person name="Jeffries T.W."/>
        </authorList>
    </citation>
    <scope>NUCLEOTIDE SEQUENCE [LARGE SCALE GENOMIC DNA]</scope>
    <source>
        <strain evidence="14">NRRL Y-12698</strain>
    </source>
</reference>
<dbReference type="Proteomes" id="UP000094336">
    <property type="component" value="Unassembled WGS sequence"/>
</dbReference>
<dbReference type="InterPro" id="IPR018108">
    <property type="entry name" value="MCP_transmembrane"/>
</dbReference>
<evidence type="ECO:0000256" key="11">
    <source>
        <dbReference type="SAM" id="MobiDB-lite"/>
    </source>
</evidence>
<evidence type="ECO:0000256" key="1">
    <source>
        <dbReference type="ARBA" id="ARBA00004225"/>
    </source>
</evidence>
<dbReference type="Pfam" id="PF10846">
    <property type="entry name" value="DUF2722"/>
    <property type="match status" value="1"/>
</dbReference>
<evidence type="ECO:0000256" key="4">
    <source>
        <dbReference type="ARBA" id="ARBA00022692"/>
    </source>
</evidence>
<keyword evidence="4 9" id="KW-0812">Transmembrane</keyword>
<evidence type="ECO:0000256" key="3">
    <source>
        <dbReference type="ARBA" id="ARBA00022448"/>
    </source>
</evidence>
<evidence type="ECO:0000313" key="13">
    <source>
        <dbReference type="EMBL" id="ODQ82101.1"/>
    </source>
</evidence>
<dbReference type="InterPro" id="IPR050567">
    <property type="entry name" value="Mitochondrial_Carrier"/>
</dbReference>
<dbReference type="PROSITE" id="PS50920">
    <property type="entry name" value="SOLCAR"/>
    <property type="match status" value="3"/>
</dbReference>
<dbReference type="GO" id="GO:0031966">
    <property type="term" value="C:mitochondrial membrane"/>
    <property type="evidence" value="ECO:0007669"/>
    <property type="project" value="UniProtKB-SubCell"/>
</dbReference>
<dbReference type="EMBL" id="KV454427">
    <property type="protein sequence ID" value="ODQ82101.1"/>
    <property type="molecule type" value="Genomic_DNA"/>
</dbReference>
<dbReference type="PANTHER" id="PTHR45624">
    <property type="entry name" value="MITOCHONDRIAL BASIC AMINO ACIDS TRANSPORTER-RELATED"/>
    <property type="match status" value="1"/>
</dbReference>
<keyword evidence="3 10" id="KW-0813">Transport</keyword>
<feature type="compositionally biased region" description="Polar residues" evidence="11">
    <location>
        <begin position="47"/>
        <end position="56"/>
    </location>
</feature>
<evidence type="ECO:0000256" key="7">
    <source>
        <dbReference type="ARBA" id="ARBA00023128"/>
    </source>
</evidence>
<evidence type="ECO:0000256" key="6">
    <source>
        <dbReference type="ARBA" id="ARBA00022989"/>
    </source>
</evidence>
<evidence type="ECO:0000256" key="8">
    <source>
        <dbReference type="ARBA" id="ARBA00023136"/>
    </source>
</evidence>
<dbReference type="PANTHER" id="PTHR45624:SF4">
    <property type="entry name" value="CONGESTED-LIKE TRACHEA PROTEIN-RELATED"/>
    <property type="match status" value="1"/>
</dbReference>
<keyword evidence="7" id="KW-0496">Mitochondrion</keyword>
<keyword evidence="5" id="KW-0677">Repeat</keyword>
<organism evidence="13 14">
    <name type="scientific">Babjeviella inositovora NRRL Y-12698</name>
    <dbReference type="NCBI Taxonomy" id="984486"/>
    <lineage>
        <taxon>Eukaryota</taxon>
        <taxon>Fungi</taxon>
        <taxon>Dikarya</taxon>
        <taxon>Ascomycota</taxon>
        <taxon>Saccharomycotina</taxon>
        <taxon>Pichiomycetes</taxon>
        <taxon>Serinales incertae sedis</taxon>
        <taxon>Babjeviella</taxon>
    </lineage>
</organism>
<evidence type="ECO:0000256" key="5">
    <source>
        <dbReference type="ARBA" id="ARBA00022737"/>
    </source>
</evidence>
<dbReference type="Pfam" id="PF00153">
    <property type="entry name" value="Mito_carr"/>
    <property type="match status" value="3"/>
</dbReference>
<dbReference type="GO" id="GO:1902603">
    <property type="term" value="P:carnitine transmembrane transport"/>
    <property type="evidence" value="ECO:0007669"/>
    <property type="project" value="TreeGrafter"/>
</dbReference>
<dbReference type="InterPro" id="IPR023395">
    <property type="entry name" value="MCP_dom_sf"/>
</dbReference>
<evidence type="ECO:0000313" key="14">
    <source>
        <dbReference type="Proteomes" id="UP000094336"/>
    </source>
</evidence>
<feature type="compositionally biased region" description="Polar residues" evidence="11">
    <location>
        <begin position="16"/>
        <end position="31"/>
    </location>
</feature>
<dbReference type="SUPFAM" id="SSF103506">
    <property type="entry name" value="Mitochondrial carrier"/>
    <property type="match status" value="1"/>
</dbReference>
<sequence>MRHKRTTRAGTKMVETPQSTASSSVLQQESPNPEHFDRLPPRVIPNATPSTPSPYQAASKPSLVLSVAQLSSNNQDEGDIIRHRPTSDAVALQIQQEITKQEQLRNENLKLSIELAQLAQLLRISPEMIPSLFAEHHKKQGAAQTANENRDPEEPTKAATLIDVVTRTYPDSNTAYFLLSIANTPIDIIPITTYIPFVMSTEIVSPDVAVATISSDLSAIGSAATTTDSLLVSNIKSFGSGAFGGVCALLTGHPFDLVKVQLQTGQHPSASAAVRATLAASGPLGLYRGVIPPLVGVTPIFAVSFWGYDVGKNLVSWATNKNAGEALSTAEISAAGFFSAIPTTGLTAPFERIKVVLQTSKTQTLMFGATREILRAGGLPSLFKGSVATLARDGPGSAVYFATYEILKKKWSPENGDLSLVAVMGAGGFAGVAMWMTIYPFDTIKSRQQASLVKMSISEVSRGIYKTSGIKGFFPGLGPALCRSFPANAACFLGVEVAKSAFNKVL</sequence>
<comment type="similarity">
    <text evidence="2 10">Belongs to the mitochondrial carrier (TC 2.A.29) family.</text>
</comment>
<dbReference type="Gene3D" id="1.50.40.10">
    <property type="entry name" value="Mitochondrial carrier domain"/>
    <property type="match status" value="1"/>
</dbReference>
<dbReference type="GO" id="GO:0006839">
    <property type="term" value="P:mitochondrial transport"/>
    <property type="evidence" value="ECO:0007669"/>
    <property type="project" value="TreeGrafter"/>
</dbReference>
<dbReference type="InterPro" id="IPR021216">
    <property type="entry name" value="DUF2722"/>
</dbReference>
<feature type="repeat" description="Solcar" evidence="9">
    <location>
        <begin position="327"/>
        <end position="410"/>
    </location>
</feature>
<dbReference type="RefSeq" id="XP_018987429.1">
    <property type="nucleotide sequence ID" value="XM_019126944.1"/>
</dbReference>
<dbReference type="GO" id="GO:0015227">
    <property type="term" value="F:O-acyl-L-carnitine transmembrane transporter activity"/>
    <property type="evidence" value="ECO:0007669"/>
    <property type="project" value="TreeGrafter"/>
</dbReference>
<proteinExistence type="inferred from homology"/>
<evidence type="ECO:0000256" key="10">
    <source>
        <dbReference type="RuleBase" id="RU000488"/>
    </source>
</evidence>
<dbReference type="OrthoDB" id="14252at2759"/>
<keyword evidence="14" id="KW-1185">Reference proteome</keyword>